<dbReference type="AlphaFoldDB" id="A0AAE0CZ21"/>
<sequence>MPQILAADDSETETLTGASNNLTTRQRRSPQASKRLPSPLRDVFPSGFPALGSVFNLLPRAYGYLPRSPQRRGHPSKIFKFVGEAAAAKWLEPSESVALVGENFADVIGSGAEKRSQDVKILSRQHLERHVEEAGTALGEP</sequence>
<evidence type="ECO:0000313" key="3">
    <source>
        <dbReference type="Proteomes" id="UP001281614"/>
    </source>
</evidence>
<keyword evidence="3" id="KW-1185">Reference proteome</keyword>
<evidence type="ECO:0000313" key="2">
    <source>
        <dbReference type="EMBL" id="KAK2730604.1"/>
    </source>
</evidence>
<dbReference type="Proteomes" id="UP001281614">
    <property type="component" value="Unassembled WGS sequence"/>
</dbReference>
<protein>
    <submittedName>
        <fullName evidence="2">Uncharacterized protein</fullName>
    </submittedName>
</protein>
<organism evidence="2 3">
    <name type="scientific">Colletotrichum kahawae</name>
    <name type="common">Coffee berry disease fungus</name>
    <dbReference type="NCBI Taxonomy" id="34407"/>
    <lineage>
        <taxon>Eukaryota</taxon>
        <taxon>Fungi</taxon>
        <taxon>Dikarya</taxon>
        <taxon>Ascomycota</taxon>
        <taxon>Pezizomycotina</taxon>
        <taxon>Sordariomycetes</taxon>
        <taxon>Hypocreomycetidae</taxon>
        <taxon>Glomerellales</taxon>
        <taxon>Glomerellaceae</taxon>
        <taxon>Colletotrichum</taxon>
        <taxon>Colletotrichum gloeosporioides species complex</taxon>
    </lineage>
</organism>
<feature type="region of interest" description="Disordered" evidence="1">
    <location>
        <begin position="1"/>
        <end position="39"/>
    </location>
</feature>
<reference evidence="2" key="1">
    <citation type="submission" date="2023-02" db="EMBL/GenBank/DDBJ databases">
        <title>Colletotrichum kahawae CIFC_Que2 genome sequencing and assembly.</title>
        <authorList>
            <person name="Baroncelli R."/>
        </authorList>
    </citation>
    <scope>NUCLEOTIDE SEQUENCE</scope>
    <source>
        <strain evidence="2">CIFC_Que2</strain>
    </source>
</reference>
<proteinExistence type="predicted"/>
<gene>
    <name evidence="2" type="ORF">CKAH01_02432</name>
</gene>
<comment type="caution">
    <text evidence="2">The sequence shown here is derived from an EMBL/GenBank/DDBJ whole genome shotgun (WGS) entry which is preliminary data.</text>
</comment>
<feature type="compositionally biased region" description="Polar residues" evidence="1">
    <location>
        <begin position="13"/>
        <end position="32"/>
    </location>
</feature>
<name>A0AAE0CZ21_COLKA</name>
<dbReference type="EMBL" id="VYYT01000665">
    <property type="protein sequence ID" value="KAK2730604.1"/>
    <property type="molecule type" value="Genomic_DNA"/>
</dbReference>
<accession>A0AAE0CZ21</accession>
<evidence type="ECO:0000256" key="1">
    <source>
        <dbReference type="SAM" id="MobiDB-lite"/>
    </source>
</evidence>